<gene>
    <name evidence="1" type="ORF">Nepgr_006868</name>
</gene>
<keyword evidence="2" id="KW-1185">Reference proteome</keyword>
<accession>A0AAD3S5T9</accession>
<dbReference type="EMBL" id="BSYO01000005">
    <property type="protein sequence ID" value="GMH05028.1"/>
    <property type="molecule type" value="Genomic_DNA"/>
</dbReference>
<protein>
    <submittedName>
        <fullName evidence="1">Uncharacterized protein</fullName>
    </submittedName>
</protein>
<comment type="caution">
    <text evidence="1">The sequence shown here is derived from an EMBL/GenBank/DDBJ whole genome shotgun (WGS) entry which is preliminary data.</text>
</comment>
<organism evidence="1 2">
    <name type="scientific">Nepenthes gracilis</name>
    <name type="common">Slender pitcher plant</name>
    <dbReference type="NCBI Taxonomy" id="150966"/>
    <lineage>
        <taxon>Eukaryota</taxon>
        <taxon>Viridiplantae</taxon>
        <taxon>Streptophyta</taxon>
        <taxon>Embryophyta</taxon>
        <taxon>Tracheophyta</taxon>
        <taxon>Spermatophyta</taxon>
        <taxon>Magnoliopsida</taxon>
        <taxon>eudicotyledons</taxon>
        <taxon>Gunneridae</taxon>
        <taxon>Pentapetalae</taxon>
        <taxon>Caryophyllales</taxon>
        <taxon>Nepenthaceae</taxon>
        <taxon>Nepenthes</taxon>
    </lineage>
</organism>
<sequence length="108" mass="12450">MIWKGRDGQFAAKVLSCTRSIFCRCDFWRSKDLVICRWDWGRTWPSGLHPLPSPSFHSSCYACNYDVQSNVTAVLLIWMVQGFYSVILPNIAKQVEYLHDLKVDCCGI</sequence>
<proteinExistence type="predicted"/>
<evidence type="ECO:0000313" key="2">
    <source>
        <dbReference type="Proteomes" id="UP001279734"/>
    </source>
</evidence>
<dbReference type="Proteomes" id="UP001279734">
    <property type="component" value="Unassembled WGS sequence"/>
</dbReference>
<reference evidence="1" key="1">
    <citation type="submission" date="2023-05" db="EMBL/GenBank/DDBJ databases">
        <title>Nepenthes gracilis genome sequencing.</title>
        <authorList>
            <person name="Fukushima K."/>
        </authorList>
    </citation>
    <scope>NUCLEOTIDE SEQUENCE</scope>
    <source>
        <strain evidence="1">SING2019-196</strain>
    </source>
</reference>
<evidence type="ECO:0000313" key="1">
    <source>
        <dbReference type="EMBL" id="GMH05028.1"/>
    </source>
</evidence>
<name>A0AAD3S5T9_NEPGR</name>
<dbReference type="AlphaFoldDB" id="A0AAD3S5T9"/>